<dbReference type="Pfam" id="PF07714">
    <property type="entry name" value="PK_Tyr_Ser-Thr"/>
    <property type="match status" value="1"/>
</dbReference>
<dbReference type="PROSITE" id="PS50011">
    <property type="entry name" value="PROTEIN_KINASE_DOM"/>
    <property type="match status" value="1"/>
</dbReference>
<dbReference type="PANTHER" id="PTHR44305:SF2">
    <property type="entry name" value="SI:DKEY-192D15.2"/>
    <property type="match status" value="1"/>
</dbReference>
<name>A0A8S1M0D9_PARPR</name>
<reference evidence="2" key="1">
    <citation type="submission" date="2021-01" db="EMBL/GenBank/DDBJ databases">
        <authorList>
            <consortium name="Genoscope - CEA"/>
            <person name="William W."/>
        </authorList>
    </citation>
    <scope>NUCLEOTIDE SEQUENCE</scope>
</reference>
<dbReference type="GO" id="GO:0004672">
    <property type="term" value="F:protein kinase activity"/>
    <property type="evidence" value="ECO:0007669"/>
    <property type="project" value="InterPro"/>
</dbReference>
<organism evidence="2 3">
    <name type="scientific">Paramecium primaurelia</name>
    <dbReference type="NCBI Taxonomy" id="5886"/>
    <lineage>
        <taxon>Eukaryota</taxon>
        <taxon>Sar</taxon>
        <taxon>Alveolata</taxon>
        <taxon>Ciliophora</taxon>
        <taxon>Intramacronucleata</taxon>
        <taxon>Oligohymenophorea</taxon>
        <taxon>Peniculida</taxon>
        <taxon>Parameciidae</taxon>
        <taxon>Paramecium</taxon>
    </lineage>
</organism>
<accession>A0A8S1M0D9</accession>
<dbReference type="InterPro" id="IPR000719">
    <property type="entry name" value="Prot_kinase_dom"/>
</dbReference>
<comment type="caution">
    <text evidence="2">The sequence shown here is derived from an EMBL/GenBank/DDBJ whole genome shotgun (WGS) entry which is preliminary data.</text>
</comment>
<proteinExistence type="predicted"/>
<evidence type="ECO:0000313" key="3">
    <source>
        <dbReference type="Proteomes" id="UP000688137"/>
    </source>
</evidence>
<gene>
    <name evidence="2" type="ORF">PPRIM_AZ9-3.1.T0500160</name>
</gene>
<dbReference type="InterPro" id="IPR001245">
    <property type="entry name" value="Ser-Thr/Tyr_kinase_cat_dom"/>
</dbReference>
<evidence type="ECO:0000259" key="1">
    <source>
        <dbReference type="PROSITE" id="PS50011"/>
    </source>
</evidence>
<dbReference type="SMART" id="SM00220">
    <property type="entry name" value="S_TKc"/>
    <property type="match status" value="1"/>
</dbReference>
<sequence length="407" mass="47866">MGNTIVLESEDYISSNISLLRDNLTYISSKQHKYLGQIQIWKNKSNPLEWLFSKIIQIDIDKNFIHSQHKQRQQIKHEHLLKYYGCTIKEQTFQGTLKEYRIYYEFQSTNLSKVLQDFQQNGQYVTESFIWKLIKQISNVFGYLESQNKFHSNINFDSLFFDKNQNVKILYHGALPNILSSYAQTLGNYNSNISLSPQQMNDYQNHLACLQINPFKQDSYQFGIVLVSIMSGKDVTKYTDFYKEVIHYQQILNILGSAFYYYSQSLINLVVSLLQYDDQLRPNISQLFKAKIYKQPPNLIQTQFNQIKQTEKINILRVDTTQQYSSQKERSDTKNIAMNLSNKKTRSITNNTIIYSSPFKFSTRTSNAYPKKYSLVDGYFTPKTKQSRTLSYRLFTSTNKVQSPYIQ</sequence>
<dbReference type="Proteomes" id="UP000688137">
    <property type="component" value="Unassembled WGS sequence"/>
</dbReference>
<dbReference type="GO" id="GO:0005524">
    <property type="term" value="F:ATP binding"/>
    <property type="evidence" value="ECO:0007669"/>
    <property type="project" value="InterPro"/>
</dbReference>
<keyword evidence="3" id="KW-1185">Reference proteome</keyword>
<dbReference type="AlphaFoldDB" id="A0A8S1M0D9"/>
<dbReference type="InterPro" id="IPR053083">
    <property type="entry name" value="TF_kinase-domain_protein"/>
</dbReference>
<dbReference type="PANTHER" id="PTHR44305">
    <property type="entry name" value="SI:DKEY-192D15.2-RELATED"/>
    <property type="match status" value="1"/>
</dbReference>
<protein>
    <recommendedName>
        <fullName evidence="1">Protein kinase domain-containing protein</fullName>
    </recommendedName>
</protein>
<dbReference type="EMBL" id="CAJJDM010000050">
    <property type="protein sequence ID" value="CAD8073009.1"/>
    <property type="molecule type" value="Genomic_DNA"/>
</dbReference>
<evidence type="ECO:0000313" key="2">
    <source>
        <dbReference type="EMBL" id="CAD8073009.1"/>
    </source>
</evidence>
<dbReference type="OMA" id="IHYQQIL"/>
<feature type="domain" description="Protein kinase" evidence="1">
    <location>
        <begin position="1"/>
        <end position="299"/>
    </location>
</feature>